<evidence type="ECO:0000313" key="4">
    <source>
        <dbReference type="Proteomes" id="UP001501480"/>
    </source>
</evidence>
<gene>
    <name evidence="3" type="ORF">GCM10009821_24360</name>
</gene>
<comment type="caution">
    <text evidence="3">The sequence shown here is derived from an EMBL/GenBank/DDBJ whole genome shotgun (WGS) entry which is preliminary data.</text>
</comment>
<keyword evidence="4" id="KW-1185">Reference proteome</keyword>
<keyword evidence="2" id="KW-0472">Membrane</keyword>
<name>A0ABN2W343_9ACTN</name>
<feature type="transmembrane region" description="Helical" evidence="2">
    <location>
        <begin position="86"/>
        <end position="106"/>
    </location>
</feature>
<accession>A0ABN2W343</accession>
<evidence type="ECO:0000313" key="3">
    <source>
        <dbReference type="EMBL" id="GAA2082608.1"/>
    </source>
</evidence>
<organism evidence="3 4">
    <name type="scientific">Aeromicrobium halocynthiae</name>
    <dbReference type="NCBI Taxonomy" id="560557"/>
    <lineage>
        <taxon>Bacteria</taxon>
        <taxon>Bacillati</taxon>
        <taxon>Actinomycetota</taxon>
        <taxon>Actinomycetes</taxon>
        <taxon>Propionibacteriales</taxon>
        <taxon>Nocardioidaceae</taxon>
        <taxon>Aeromicrobium</taxon>
    </lineage>
</organism>
<reference evidence="3 4" key="1">
    <citation type="journal article" date="2019" name="Int. J. Syst. Evol. Microbiol.">
        <title>The Global Catalogue of Microorganisms (GCM) 10K type strain sequencing project: providing services to taxonomists for standard genome sequencing and annotation.</title>
        <authorList>
            <consortium name="The Broad Institute Genomics Platform"/>
            <consortium name="The Broad Institute Genome Sequencing Center for Infectious Disease"/>
            <person name="Wu L."/>
            <person name="Ma J."/>
        </authorList>
    </citation>
    <scope>NUCLEOTIDE SEQUENCE [LARGE SCALE GENOMIC DNA]</scope>
    <source>
        <strain evidence="3 4">JCM 15749</strain>
    </source>
</reference>
<evidence type="ECO:0000256" key="1">
    <source>
        <dbReference type="SAM" id="MobiDB-lite"/>
    </source>
</evidence>
<proteinExistence type="predicted"/>
<feature type="region of interest" description="Disordered" evidence="1">
    <location>
        <begin position="1"/>
        <end position="44"/>
    </location>
</feature>
<dbReference type="EMBL" id="BAAAPY010000009">
    <property type="protein sequence ID" value="GAA2082608.1"/>
    <property type="molecule type" value="Genomic_DNA"/>
</dbReference>
<feature type="transmembrane region" description="Helical" evidence="2">
    <location>
        <begin position="53"/>
        <end position="74"/>
    </location>
</feature>
<sequence>MDDPTSRPVGPPADDPDDAQDAGGGHDTGHDPGDPMAYVPPPPTPPTGTARRLLLVAGAIISVEALGLIALAVAEARVITPGRVGLGVSTAFFLGAFGVMLLAALNRLLKGHSWARGFLVFSQLIQLLLSYNFRGDVWWIPTGLAAAAVVALACLLSRPVTRALGSSSGM</sequence>
<evidence type="ECO:0000256" key="2">
    <source>
        <dbReference type="SAM" id="Phobius"/>
    </source>
</evidence>
<dbReference type="Proteomes" id="UP001501480">
    <property type="component" value="Unassembled WGS sequence"/>
</dbReference>
<protein>
    <recommendedName>
        <fullName evidence="5">Integral membrane protein</fullName>
    </recommendedName>
</protein>
<keyword evidence="2" id="KW-0812">Transmembrane</keyword>
<evidence type="ECO:0008006" key="5">
    <source>
        <dbReference type="Google" id="ProtNLM"/>
    </source>
</evidence>
<dbReference type="RefSeq" id="WP_344329040.1">
    <property type="nucleotide sequence ID" value="NZ_BAAAPY010000009.1"/>
</dbReference>
<feature type="transmembrane region" description="Helical" evidence="2">
    <location>
        <begin position="137"/>
        <end position="156"/>
    </location>
</feature>
<keyword evidence="2" id="KW-1133">Transmembrane helix</keyword>